<evidence type="ECO:0000313" key="2">
    <source>
        <dbReference type="Proteomes" id="UP000031036"/>
    </source>
</evidence>
<dbReference type="EMBL" id="JPKZ01001435">
    <property type="protein sequence ID" value="KHN81979.1"/>
    <property type="molecule type" value="Genomic_DNA"/>
</dbReference>
<organism evidence="1 2">
    <name type="scientific">Toxocara canis</name>
    <name type="common">Canine roundworm</name>
    <dbReference type="NCBI Taxonomy" id="6265"/>
    <lineage>
        <taxon>Eukaryota</taxon>
        <taxon>Metazoa</taxon>
        <taxon>Ecdysozoa</taxon>
        <taxon>Nematoda</taxon>
        <taxon>Chromadorea</taxon>
        <taxon>Rhabditida</taxon>
        <taxon>Spirurina</taxon>
        <taxon>Ascaridomorpha</taxon>
        <taxon>Ascaridoidea</taxon>
        <taxon>Toxocaridae</taxon>
        <taxon>Toxocara</taxon>
    </lineage>
</organism>
<comment type="caution">
    <text evidence="1">The sequence shown here is derived from an EMBL/GenBank/DDBJ whole genome shotgun (WGS) entry which is preliminary data.</text>
</comment>
<name>A0A0B2VKS1_TOXCA</name>
<accession>A0A0B2VKS1</accession>
<sequence>MKSPKENIHTIRVKKIATWSLAESSIMMLPLIKDVKQRPRYTNKNDIRGIIELNFYSAYDTLSTNTAYMRINVGAKVKKYIAKNFLTN</sequence>
<protein>
    <submittedName>
        <fullName evidence="1">Uncharacterized protein</fullName>
    </submittedName>
</protein>
<dbReference type="AlphaFoldDB" id="A0A0B2VKS1"/>
<gene>
    <name evidence="1" type="ORF">Tcan_02897</name>
</gene>
<reference evidence="1 2" key="1">
    <citation type="submission" date="2014-11" db="EMBL/GenBank/DDBJ databases">
        <title>Genetic blueprint of the zoonotic pathogen Toxocara canis.</title>
        <authorList>
            <person name="Zhu X.-Q."/>
            <person name="Korhonen P.K."/>
            <person name="Cai H."/>
            <person name="Young N.D."/>
            <person name="Nejsum P."/>
            <person name="von Samson-Himmelstjerna G."/>
            <person name="Boag P.R."/>
            <person name="Tan P."/>
            <person name="Li Q."/>
            <person name="Min J."/>
            <person name="Yang Y."/>
            <person name="Wang X."/>
            <person name="Fang X."/>
            <person name="Hall R.S."/>
            <person name="Hofmann A."/>
            <person name="Sternberg P.W."/>
            <person name="Jex A.R."/>
            <person name="Gasser R.B."/>
        </authorList>
    </citation>
    <scope>NUCLEOTIDE SEQUENCE [LARGE SCALE GENOMIC DNA]</scope>
    <source>
        <strain evidence="1">PN_DK_2014</strain>
    </source>
</reference>
<proteinExistence type="predicted"/>
<keyword evidence="2" id="KW-1185">Reference proteome</keyword>
<dbReference type="Proteomes" id="UP000031036">
    <property type="component" value="Unassembled WGS sequence"/>
</dbReference>
<evidence type="ECO:0000313" key="1">
    <source>
        <dbReference type="EMBL" id="KHN81979.1"/>
    </source>
</evidence>